<evidence type="ECO:0000313" key="8">
    <source>
        <dbReference type="Proteomes" id="UP000018733"/>
    </source>
</evidence>
<evidence type="ECO:0000256" key="3">
    <source>
        <dbReference type="ARBA" id="ARBA00023125"/>
    </source>
</evidence>
<dbReference type="Pfam" id="PF00126">
    <property type="entry name" value="HTH_1"/>
    <property type="match status" value="1"/>
</dbReference>
<evidence type="ECO:0000256" key="4">
    <source>
        <dbReference type="ARBA" id="ARBA00023159"/>
    </source>
</evidence>
<dbReference type="Gene3D" id="3.40.190.290">
    <property type="match status" value="1"/>
</dbReference>
<keyword evidence="3" id="KW-0238">DNA-binding</keyword>
<evidence type="ECO:0000256" key="1">
    <source>
        <dbReference type="ARBA" id="ARBA00009437"/>
    </source>
</evidence>
<dbReference type="STRING" id="1424334.W822_00680"/>
<keyword evidence="4" id="KW-0010">Activator</keyword>
<keyword evidence="2" id="KW-0805">Transcription regulation</keyword>
<evidence type="ECO:0000259" key="6">
    <source>
        <dbReference type="PROSITE" id="PS50931"/>
    </source>
</evidence>
<dbReference type="PRINTS" id="PR00039">
    <property type="entry name" value="HTHLYSR"/>
</dbReference>
<comment type="caution">
    <text evidence="7">The sequence shown here is derived from an EMBL/GenBank/DDBJ whole genome shotgun (WGS) entry which is preliminary data.</text>
</comment>
<dbReference type="PANTHER" id="PTHR30293:SF0">
    <property type="entry name" value="NITROGEN ASSIMILATION REGULATORY PROTEIN NAC"/>
    <property type="match status" value="1"/>
</dbReference>
<organism evidence="7 8">
    <name type="scientific">Advenella kashmirensis W13003</name>
    <dbReference type="NCBI Taxonomy" id="1424334"/>
    <lineage>
        <taxon>Bacteria</taxon>
        <taxon>Pseudomonadati</taxon>
        <taxon>Pseudomonadota</taxon>
        <taxon>Betaproteobacteria</taxon>
        <taxon>Burkholderiales</taxon>
        <taxon>Alcaligenaceae</taxon>
    </lineage>
</organism>
<dbReference type="HOGENOM" id="CLU_039613_6_5_4"/>
<dbReference type="FunFam" id="1.10.10.10:FF:000001">
    <property type="entry name" value="LysR family transcriptional regulator"/>
    <property type="match status" value="1"/>
</dbReference>
<dbReference type="PROSITE" id="PS50931">
    <property type="entry name" value="HTH_LYSR"/>
    <property type="match status" value="1"/>
</dbReference>
<dbReference type="InterPro" id="IPR036388">
    <property type="entry name" value="WH-like_DNA-bd_sf"/>
</dbReference>
<dbReference type="SUPFAM" id="SSF46785">
    <property type="entry name" value="Winged helix' DNA-binding domain"/>
    <property type="match status" value="1"/>
</dbReference>
<evidence type="ECO:0000256" key="2">
    <source>
        <dbReference type="ARBA" id="ARBA00023015"/>
    </source>
</evidence>
<evidence type="ECO:0000313" key="7">
    <source>
        <dbReference type="EMBL" id="ETF03771.1"/>
    </source>
</evidence>
<dbReference type="eggNOG" id="COG0583">
    <property type="taxonomic scope" value="Bacteria"/>
</dbReference>
<dbReference type="GO" id="GO:2000142">
    <property type="term" value="P:regulation of DNA-templated transcription initiation"/>
    <property type="evidence" value="ECO:0007669"/>
    <property type="project" value="TreeGrafter"/>
</dbReference>
<dbReference type="GO" id="GO:0003700">
    <property type="term" value="F:DNA-binding transcription factor activity"/>
    <property type="evidence" value="ECO:0007669"/>
    <property type="project" value="InterPro"/>
</dbReference>
<protein>
    <submittedName>
        <fullName evidence="7">LysR family transcriptional regulator</fullName>
    </submittedName>
</protein>
<dbReference type="Pfam" id="PF03466">
    <property type="entry name" value="LysR_substrate"/>
    <property type="match status" value="1"/>
</dbReference>
<dbReference type="RefSeq" id="WP_024003207.1">
    <property type="nucleotide sequence ID" value="NZ_KI650979.1"/>
</dbReference>
<dbReference type="InterPro" id="IPR005119">
    <property type="entry name" value="LysR_subst-bd"/>
</dbReference>
<name>V8QUZ9_9BURK</name>
<dbReference type="SUPFAM" id="SSF53850">
    <property type="entry name" value="Periplasmic binding protein-like II"/>
    <property type="match status" value="1"/>
</dbReference>
<dbReference type="PATRIC" id="fig|1424334.3.peg.143"/>
<keyword evidence="8" id="KW-1185">Reference proteome</keyword>
<dbReference type="OrthoDB" id="8587114at2"/>
<comment type="similarity">
    <text evidence="1">Belongs to the LysR transcriptional regulatory family.</text>
</comment>
<dbReference type="Gene3D" id="1.10.10.10">
    <property type="entry name" value="Winged helix-like DNA-binding domain superfamily/Winged helix DNA-binding domain"/>
    <property type="match status" value="1"/>
</dbReference>
<dbReference type="AlphaFoldDB" id="V8QUZ9"/>
<accession>V8QUZ9</accession>
<dbReference type="InterPro" id="IPR000847">
    <property type="entry name" value="LysR_HTH_N"/>
</dbReference>
<dbReference type="GO" id="GO:0003677">
    <property type="term" value="F:DNA binding"/>
    <property type="evidence" value="ECO:0007669"/>
    <property type="project" value="UniProtKB-KW"/>
</dbReference>
<proteinExistence type="inferred from homology"/>
<reference evidence="7 8" key="1">
    <citation type="journal article" date="2014" name="Genome Announc.">
        <title>Draft Genome Sequence of Advenella kashmirensis Strain W13003, a Polycyclic Aromatic Hydrocarbon-Degrading Bacterium.</title>
        <authorList>
            <person name="Wang X."/>
            <person name="Jin D."/>
            <person name="Zhou L."/>
            <person name="Wu L."/>
            <person name="An W."/>
            <person name="Zhao L."/>
        </authorList>
    </citation>
    <scope>NUCLEOTIDE SEQUENCE [LARGE SCALE GENOMIC DNA]</scope>
    <source>
        <strain evidence="7 8">W13003</strain>
    </source>
</reference>
<keyword evidence="5" id="KW-0804">Transcription</keyword>
<dbReference type="PANTHER" id="PTHR30293">
    <property type="entry name" value="TRANSCRIPTIONAL REGULATORY PROTEIN NAC-RELATED"/>
    <property type="match status" value="1"/>
</dbReference>
<sequence>MDLKRFEFLCRIADYGSFSKAASVIGMTQPSLGRQIRKLENECGIVLLYRNGRGASLTPEGAALLERVRPLLNEIDSAIADLQSDHHAVRGTVSLGMTPALSRIVGFGLLTAVRKNYPRVALNIVTGYSGYLLEWLTTGRIDVGVLDNARRADHLIFDHLAQLRLSLVSAKSTEPAGSRGGKTVRVSALRNLPLVLPTRNHGLRRTMDLAAVNAGIRLNIPFEIDAHDLVREIVLAGQAHTIMSALAVRAEVEEERLTVKLLTPAVTTHLLCGTSSNRPVTTAARVVIKLLQDMLCELAQQPANGNQLTVT</sequence>
<dbReference type="Proteomes" id="UP000018733">
    <property type="component" value="Unassembled WGS sequence"/>
</dbReference>
<dbReference type="EMBL" id="AYXT01000001">
    <property type="protein sequence ID" value="ETF03771.1"/>
    <property type="molecule type" value="Genomic_DNA"/>
</dbReference>
<gene>
    <name evidence="7" type="ORF">W822_00680</name>
</gene>
<feature type="domain" description="HTH lysR-type" evidence="6">
    <location>
        <begin position="1"/>
        <end position="58"/>
    </location>
</feature>
<dbReference type="InterPro" id="IPR036390">
    <property type="entry name" value="WH_DNA-bd_sf"/>
</dbReference>
<evidence type="ECO:0000256" key="5">
    <source>
        <dbReference type="ARBA" id="ARBA00023163"/>
    </source>
</evidence>